<evidence type="ECO:0000256" key="1">
    <source>
        <dbReference type="SAM" id="Coils"/>
    </source>
</evidence>
<dbReference type="GO" id="GO:0003677">
    <property type="term" value="F:DNA binding"/>
    <property type="evidence" value="ECO:0007669"/>
    <property type="project" value="InterPro"/>
</dbReference>
<feature type="compositionally biased region" description="Basic and acidic residues" evidence="2">
    <location>
        <begin position="258"/>
        <end position="275"/>
    </location>
</feature>
<dbReference type="Gene3D" id="3.30.420.10">
    <property type="entry name" value="Ribonuclease H-like superfamily/Ribonuclease H"/>
    <property type="match status" value="1"/>
</dbReference>
<dbReference type="InterPro" id="IPR036388">
    <property type="entry name" value="WH-like_DNA-bd_sf"/>
</dbReference>
<dbReference type="GO" id="GO:0004803">
    <property type="term" value="F:transposase activity"/>
    <property type="evidence" value="ECO:0007669"/>
    <property type="project" value="InterPro"/>
</dbReference>
<dbReference type="GO" id="GO:0015074">
    <property type="term" value="P:DNA integration"/>
    <property type="evidence" value="ECO:0007669"/>
    <property type="project" value="InterPro"/>
</dbReference>
<dbReference type="InterPro" id="IPR036397">
    <property type="entry name" value="RNaseH_sf"/>
</dbReference>
<gene>
    <name evidence="4" type="ordered locus">Rsph17025_3765</name>
</gene>
<dbReference type="InterPro" id="IPR001584">
    <property type="entry name" value="Integrase_cat-core"/>
</dbReference>
<proteinExistence type="predicted"/>
<organism evidence="4">
    <name type="scientific">Cereibacter sphaeroides (strain ATCC 17025 / ATH 2.4.3)</name>
    <name type="common">Rhodobacter sphaeroides</name>
    <dbReference type="NCBI Taxonomy" id="349102"/>
    <lineage>
        <taxon>Bacteria</taxon>
        <taxon>Pseudomonadati</taxon>
        <taxon>Pseudomonadota</taxon>
        <taxon>Alphaproteobacteria</taxon>
        <taxon>Rhodobacterales</taxon>
        <taxon>Paracoccaceae</taxon>
        <taxon>Cereibacter</taxon>
    </lineage>
</organism>
<feature type="domain" description="Integrase catalytic" evidence="3">
    <location>
        <begin position="331"/>
        <end position="492"/>
    </location>
</feature>
<dbReference type="PANTHER" id="PTHR47515:SF2">
    <property type="entry name" value="INTEGRASE CORE DOMAIN PROTEIN"/>
    <property type="match status" value="1"/>
</dbReference>
<dbReference type="Pfam" id="PF13683">
    <property type="entry name" value="rve_3"/>
    <property type="match status" value="1"/>
</dbReference>
<feature type="coiled-coil region" evidence="1">
    <location>
        <begin position="55"/>
        <end position="85"/>
    </location>
</feature>
<evidence type="ECO:0000313" key="4">
    <source>
        <dbReference type="EMBL" id="ABP72629.1"/>
    </source>
</evidence>
<dbReference type="Gene3D" id="1.10.10.10">
    <property type="entry name" value="Winged helix-like DNA-binding domain superfamily/Winged helix DNA-binding domain"/>
    <property type="match status" value="1"/>
</dbReference>
<dbReference type="HOGENOM" id="CLU_027402_31_1_5"/>
<keyword evidence="1" id="KW-0175">Coiled coil</keyword>
<sequence length="492" mass="55287">MRERAVRLVLAHKAQHPSRWQAVMSIPAKIGCTPQTLNDWVKKAEVDSGQRAGVSSEMAGRMKALERENRELRQANEILRKASAYSAMIEGSAALLQHCLRCSTAGRRVILPMVKGMRRSNFLGKMDEELPMKKSRLTEAQIMSVLRQAEGGIPVPELCREHGISSATFYKWRARYGGMDASMMSQMKALEDENRRLKRMFADLSMQADLLREALGKSDAASSAPRVGREGGGDEGGQHRARLRGVRGQRDLFPLQPEARRRERDDRRSAGRADECPQDLGLRAVFPAPAQREGACLEPQAGPPDLLRAGAEPAHQASTQAQAREPEELAVPEAPNLVWSMDFMADRLADGRQFRLLNVLDDFNREGLGIEADFSLPAERVVRSLNQIIEWRGKPLAIRVDNGPEHVSSTLMTWAERQGIALTYIQPGKPQQNAYVERYNRTVRHEWLDLYIFETIEEVQRTATEWLWTYNNERPNMGIGGVTPAMKLKMAA</sequence>
<feature type="region of interest" description="Disordered" evidence="2">
    <location>
        <begin position="295"/>
        <end position="315"/>
    </location>
</feature>
<dbReference type="SUPFAM" id="SSF53098">
    <property type="entry name" value="Ribonuclease H-like"/>
    <property type="match status" value="1"/>
</dbReference>
<dbReference type="SUPFAM" id="SSF46689">
    <property type="entry name" value="Homeodomain-like"/>
    <property type="match status" value="2"/>
</dbReference>
<feature type="region of interest" description="Disordered" evidence="2">
    <location>
        <begin position="216"/>
        <end position="282"/>
    </location>
</feature>
<evidence type="ECO:0000256" key="2">
    <source>
        <dbReference type="SAM" id="MobiDB-lite"/>
    </source>
</evidence>
<dbReference type="InterPro" id="IPR009057">
    <property type="entry name" value="Homeodomain-like_sf"/>
</dbReference>
<dbReference type="Pfam" id="PF01527">
    <property type="entry name" value="HTH_Tnp_1"/>
    <property type="match status" value="1"/>
</dbReference>
<evidence type="ECO:0000259" key="3">
    <source>
        <dbReference type="PROSITE" id="PS50994"/>
    </source>
</evidence>
<reference evidence="4" key="1">
    <citation type="submission" date="2007-04" db="EMBL/GenBank/DDBJ databases">
        <title>Complete sequence of plasmid pRSPA01 of Rhodobacter sphaeroides ATCC 17025.</title>
        <authorList>
            <consortium name="US DOE Joint Genome Institute"/>
            <person name="Copeland A."/>
            <person name="Lucas S."/>
            <person name="Lapidus A."/>
            <person name="Barry K."/>
            <person name="Detter J.C."/>
            <person name="Glavina del Rio T."/>
            <person name="Hammon N."/>
            <person name="Israni S."/>
            <person name="Dalin E."/>
            <person name="Tice H."/>
            <person name="Pitluck S."/>
            <person name="Chertkov O."/>
            <person name="Brettin T."/>
            <person name="Bruce D."/>
            <person name="Han C."/>
            <person name="Schmutz J."/>
            <person name="Larimer F."/>
            <person name="Land M."/>
            <person name="Hauser L."/>
            <person name="Kyrpides N."/>
            <person name="Kim E."/>
            <person name="Richardson P."/>
            <person name="Mackenzie C."/>
            <person name="Choudhary M."/>
            <person name="Donohue T.J."/>
            <person name="Kaplan S."/>
        </authorList>
    </citation>
    <scope>NUCLEOTIDE SEQUENCE [LARGE SCALE GENOMIC DNA]</scope>
    <source>
        <strain evidence="4">ATCC 17025</strain>
        <plasmid evidence="4">pRSPA01</plasmid>
    </source>
</reference>
<feature type="compositionally biased region" description="Basic and acidic residues" evidence="2">
    <location>
        <begin position="227"/>
        <end position="238"/>
    </location>
</feature>
<dbReference type="EMBL" id="CP000662">
    <property type="protein sequence ID" value="ABP72629.1"/>
    <property type="molecule type" value="Genomic_DNA"/>
</dbReference>
<dbReference type="PANTHER" id="PTHR47515">
    <property type="entry name" value="LOW CALCIUM RESPONSE LOCUS PROTEIN T"/>
    <property type="match status" value="1"/>
</dbReference>
<dbReference type="InterPro" id="IPR012337">
    <property type="entry name" value="RNaseH-like_sf"/>
</dbReference>
<dbReference type="PROSITE" id="PS50994">
    <property type="entry name" value="INTEGRASE"/>
    <property type="match status" value="1"/>
</dbReference>
<name>A4WZ15_CERS5</name>
<dbReference type="GO" id="GO:0006313">
    <property type="term" value="P:DNA transposition"/>
    <property type="evidence" value="ECO:0007669"/>
    <property type="project" value="InterPro"/>
</dbReference>
<dbReference type="AlphaFoldDB" id="A4WZ15"/>
<accession>A4WZ15</accession>
<keyword evidence="4" id="KW-0614">Plasmid</keyword>
<dbReference type="InterPro" id="IPR002514">
    <property type="entry name" value="Transposase_8"/>
</dbReference>
<dbReference type="InterPro" id="IPR048020">
    <property type="entry name" value="Transpos_IS3"/>
</dbReference>
<dbReference type="NCBIfam" id="NF033516">
    <property type="entry name" value="transpos_IS3"/>
    <property type="match status" value="1"/>
</dbReference>
<dbReference type="KEGG" id="rsq:Rsph17025_3765"/>
<geneLocation type="plasmid" evidence="4">
    <name>pRSPA01</name>
</geneLocation>
<protein>
    <recommendedName>
        <fullName evidence="3">Integrase catalytic domain-containing protein</fullName>
    </recommendedName>
</protein>